<evidence type="ECO:0000256" key="5">
    <source>
        <dbReference type="ARBA" id="ARBA00022597"/>
    </source>
</evidence>
<feature type="transmembrane region" description="Helical" evidence="9">
    <location>
        <begin position="12"/>
        <end position="32"/>
    </location>
</feature>
<dbReference type="InterPro" id="IPR000515">
    <property type="entry name" value="MetI-like"/>
</dbReference>
<dbReference type="EMBL" id="UOEU01000240">
    <property type="protein sequence ID" value="VAW31527.1"/>
    <property type="molecule type" value="Genomic_DNA"/>
</dbReference>
<evidence type="ECO:0000256" key="8">
    <source>
        <dbReference type="ARBA" id="ARBA00023136"/>
    </source>
</evidence>
<keyword evidence="4" id="KW-1003">Cell membrane</keyword>
<comment type="subcellular location">
    <subcellularLocation>
        <location evidence="1">Cell membrane</location>
        <topology evidence="1">Multi-pass membrane protein</topology>
    </subcellularLocation>
</comment>
<feature type="transmembrane region" description="Helical" evidence="9">
    <location>
        <begin position="184"/>
        <end position="206"/>
    </location>
</feature>
<protein>
    <submittedName>
        <fullName evidence="11">ABC transporter, permease protein 2 (Cluster 1, maltose/g3p/polyamine/iron)</fullName>
    </submittedName>
</protein>
<feature type="transmembrane region" description="Helical" evidence="9">
    <location>
        <begin position="140"/>
        <end position="163"/>
    </location>
</feature>
<keyword evidence="8 9" id="KW-0472">Membrane</keyword>
<dbReference type="GO" id="GO:0042956">
    <property type="term" value="P:maltodextrin transmembrane transport"/>
    <property type="evidence" value="ECO:0007669"/>
    <property type="project" value="TreeGrafter"/>
</dbReference>
<feature type="transmembrane region" description="Helical" evidence="9">
    <location>
        <begin position="244"/>
        <end position="264"/>
    </location>
</feature>
<evidence type="ECO:0000313" key="11">
    <source>
        <dbReference type="EMBL" id="VAW31527.1"/>
    </source>
</evidence>
<organism evidence="11">
    <name type="scientific">hydrothermal vent metagenome</name>
    <dbReference type="NCBI Taxonomy" id="652676"/>
    <lineage>
        <taxon>unclassified sequences</taxon>
        <taxon>metagenomes</taxon>
        <taxon>ecological metagenomes</taxon>
    </lineage>
</organism>
<dbReference type="GO" id="GO:0015423">
    <property type="term" value="F:ABC-type maltose transporter activity"/>
    <property type="evidence" value="ECO:0007669"/>
    <property type="project" value="TreeGrafter"/>
</dbReference>
<dbReference type="Pfam" id="PF00528">
    <property type="entry name" value="BPD_transp_1"/>
    <property type="match status" value="1"/>
</dbReference>
<comment type="similarity">
    <text evidence="2">Belongs to the binding-protein-dependent transport system permease family. MalFG subfamily.</text>
</comment>
<keyword evidence="3" id="KW-0813">Transport</keyword>
<evidence type="ECO:0000256" key="2">
    <source>
        <dbReference type="ARBA" id="ARBA00009047"/>
    </source>
</evidence>
<evidence type="ECO:0000256" key="6">
    <source>
        <dbReference type="ARBA" id="ARBA00022692"/>
    </source>
</evidence>
<evidence type="ECO:0000256" key="4">
    <source>
        <dbReference type="ARBA" id="ARBA00022475"/>
    </source>
</evidence>
<keyword evidence="6 9" id="KW-0812">Transmembrane</keyword>
<keyword evidence="5" id="KW-0762">Sugar transport</keyword>
<dbReference type="InterPro" id="IPR035906">
    <property type="entry name" value="MetI-like_sf"/>
</dbReference>
<name>A0A3B0V148_9ZZZZ</name>
<evidence type="ECO:0000259" key="10">
    <source>
        <dbReference type="PROSITE" id="PS50928"/>
    </source>
</evidence>
<sequence>MTLRQRIRATTPYIILVLSVLPMFMGYFWLLLSSFSTRTEGLLPVGNLTLEHFSFLIETPFGRGYPSIWRVTFNTFLIASLMTVTVVLVSALAGYALSRLNFPGRRPFLSLTLILHAFPSVTLLIGIFFVLRAFKLYNTILGVGLVMVGFEMPFGIWLMKGFFDNVSWDMERAALIDGANRLQVWWQIILPTIKPSMAALALFAFISGWNAWLIPKTFTIGAGQQATLSVYLQNFQGDTVAVDWGAVTAVGLFQLVPVAFFFIFTQDLLLSIYAGGSKGGS</sequence>
<dbReference type="SUPFAM" id="SSF161098">
    <property type="entry name" value="MetI-like"/>
    <property type="match status" value="1"/>
</dbReference>
<feature type="domain" description="ABC transmembrane type-1" evidence="10">
    <location>
        <begin position="72"/>
        <end position="265"/>
    </location>
</feature>
<keyword evidence="7 9" id="KW-1133">Transmembrane helix</keyword>
<dbReference type="PANTHER" id="PTHR32243">
    <property type="entry name" value="MALTOSE TRANSPORT SYSTEM PERMEASE-RELATED"/>
    <property type="match status" value="1"/>
</dbReference>
<proteinExistence type="inferred from homology"/>
<dbReference type="InterPro" id="IPR050901">
    <property type="entry name" value="BP-dep_ABC_trans_perm"/>
</dbReference>
<feature type="transmembrane region" description="Helical" evidence="9">
    <location>
        <begin position="76"/>
        <end position="97"/>
    </location>
</feature>
<evidence type="ECO:0000256" key="7">
    <source>
        <dbReference type="ARBA" id="ARBA00022989"/>
    </source>
</evidence>
<evidence type="ECO:0000256" key="3">
    <source>
        <dbReference type="ARBA" id="ARBA00022448"/>
    </source>
</evidence>
<reference evidence="11" key="1">
    <citation type="submission" date="2018-06" db="EMBL/GenBank/DDBJ databases">
        <authorList>
            <person name="Zhirakovskaya E."/>
        </authorList>
    </citation>
    <scope>NUCLEOTIDE SEQUENCE</scope>
</reference>
<feature type="transmembrane region" description="Helical" evidence="9">
    <location>
        <begin position="109"/>
        <end position="134"/>
    </location>
</feature>
<gene>
    <name evidence="11" type="ORF">MNBD_CHLOROFLEXI01-4303</name>
</gene>
<dbReference type="Gene3D" id="1.10.3720.10">
    <property type="entry name" value="MetI-like"/>
    <property type="match status" value="1"/>
</dbReference>
<dbReference type="CDD" id="cd06261">
    <property type="entry name" value="TM_PBP2"/>
    <property type="match status" value="1"/>
</dbReference>
<dbReference type="PROSITE" id="PS50928">
    <property type="entry name" value="ABC_TM1"/>
    <property type="match status" value="1"/>
</dbReference>
<dbReference type="PANTHER" id="PTHR32243:SF50">
    <property type="entry name" value="MALTOSE_MALTODEXTRIN TRANSPORT SYSTEM PERMEASE PROTEIN MALG"/>
    <property type="match status" value="1"/>
</dbReference>
<evidence type="ECO:0000256" key="9">
    <source>
        <dbReference type="SAM" id="Phobius"/>
    </source>
</evidence>
<dbReference type="GO" id="GO:0005886">
    <property type="term" value="C:plasma membrane"/>
    <property type="evidence" value="ECO:0007669"/>
    <property type="project" value="UniProtKB-SubCell"/>
</dbReference>
<evidence type="ECO:0000256" key="1">
    <source>
        <dbReference type="ARBA" id="ARBA00004651"/>
    </source>
</evidence>
<dbReference type="AlphaFoldDB" id="A0A3B0V148"/>
<accession>A0A3B0V148</accession>